<dbReference type="PANTHER" id="PTHR10704:SF44">
    <property type="entry name" value="LD35051P-RELATED"/>
    <property type="match status" value="1"/>
</dbReference>
<dbReference type="RefSeq" id="XP_006814741.1">
    <property type="nucleotide sequence ID" value="XM_006814678.1"/>
</dbReference>
<proteinExistence type="predicted"/>
<evidence type="ECO:0000256" key="1">
    <source>
        <dbReference type="SAM" id="MobiDB-lite"/>
    </source>
</evidence>
<accession>A0ABM0M400</accession>
<organism evidence="3 4">
    <name type="scientific">Saccoglossus kowalevskii</name>
    <name type="common">Acorn worm</name>
    <dbReference type="NCBI Taxonomy" id="10224"/>
    <lineage>
        <taxon>Eukaryota</taxon>
        <taxon>Metazoa</taxon>
        <taxon>Hemichordata</taxon>
        <taxon>Enteropneusta</taxon>
        <taxon>Harrimaniidae</taxon>
        <taxon>Saccoglossus</taxon>
    </lineage>
</organism>
<dbReference type="Proteomes" id="UP000694865">
    <property type="component" value="Unplaced"/>
</dbReference>
<gene>
    <name evidence="4" type="primary">LOC102801193</name>
</gene>
<dbReference type="Gene3D" id="3.40.50.300">
    <property type="entry name" value="P-loop containing nucleotide triphosphate hydrolases"/>
    <property type="match status" value="1"/>
</dbReference>
<dbReference type="Pfam" id="PF00685">
    <property type="entry name" value="Sulfotransfer_1"/>
    <property type="match status" value="1"/>
</dbReference>
<protein>
    <submittedName>
        <fullName evidence="4">Carbohydrate sulfotransferase 3-like</fullName>
    </submittedName>
</protein>
<dbReference type="InterPro" id="IPR027417">
    <property type="entry name" value="P-loop_NTPase"/>
</dbReference>
<dbReference type="InterPro" id="IPR000863">
    <property type="entry name" value="Sulfotransferase_dom"/>
</dbReference>
<dbReference type="InterPro" id="IPR051135">
    <property type="entry name" value="Gal/GlcNAc/GalNAc_ST"/>
</dbReference>
<reference evidence="4" key="1">
    <citation type="submission" date="2025-08" db="UniProtKB">
        <authorList>
            <consortium name="RefSeq"/>
        </authorList>
    </citation>
    <scope>IDENTIFICATION</scope>
    <source>
        <tissue evidence="4">Testes</tissue>
    </source>
</reference>
<evidence type="ECO:0000313" key="4">
    <source>
        <dbReference type="RefSeq" id="XP_006814741.1"/>
    </source>
</evidence>
<keyword evidence="3" id="KW-1185">Reference proteome</keyword>
<dbReference type="GeneID" id="102801193"/>
<name>A0ABM0M400_SACKO</name>
<evidence type="ECO:0000259" key="2">
    <source>
        <dbReference type="Pfam" id="PF00685"/>
    </source>
</evidence>
<dbReference type="SUPFAM" id="SSF52540">
    <property type="entry name" value="P-loop containing nucleoside triphosphate hydrolases"/>
    <property type="match status" value="1"/>
</dbReference>
<sequence length="448" mass="51418">MPGDGTKLNKKKEEQSKLTFGKSTNEESSHLVDHEVEAMSEPELVSNADLKKIVENGFKEVAVLKASVEKIRVTIAFRKVLTMNAELRKWLTLVCVVSLVTTAMDFILLHDGYNAIFTIMRPLKGTSHLQQLYGKEARLDKILNSKNMKRRKNVYVILFSRFRTGSSFTGQLFNQNPNIFYYFEPLHASVDGTNGVQLLNKLLQCRFPPKYATELRRWKIAVAYSKAIQNVCRKYNQCSMVPPVVLSKECAKRQSIAAKIIRASSLRELESLLDSYGTSIKLIHLVRDPRGVVNSRYVFPVVNKTHVTRIHNGITDNIREYCEWMTNNSDYVDASNLWTSNNYKLVRYEDIASNPIKMAVELYRFVGIPLHKKVLEWINFNTRQSNPTIDNNMSTTKNSTAVAQSWRSTLHLVDVQHVQAVCFDAMDMFGYTMVWNNVELLNMTQPLW</sequence>
<evidence type="ECO:0000313" key="3">
    <source>
        <dbReference type="Proteomes" id="UP000694865"/>
    </source>
</evidence>
<dbReference type="PANTHER" id="PTHR10704">
    <property type="entry name" value="CARBOHYDRATE SULFOTRANSFERASE"/>
    <property type="match status" value="1"/>
</dbReference>
<feature type="domain" description="Sulfotransferase" evidence="2">
    <location>
        <begin position="156"/>
        <end position="429"/>
    </location>
</feature>
<feature type="region of interest" description="Disordered" evidence="1">
    <location>
        <begin position="1"/>
        <end position="29"/>
    </location>
</feature>